<sequence length="151" mass="16534">MPNAGSEARVSPGRSGLFPNPGLCICGEASVPEWWADLTVPTDQKQGISGITWSPFNPVYVTTSFFTNAESILLRLWDSVPRPHSVTASVAVRMLRASRGSCSLDHGDSPTLWLEFDATDCRPNFRLCFQTPLPCPLIGLKALLPHGEIYF</sequence>
<keyword evidence="2" id="KW-1185">Reference proteome</keyword>
<accession>A0A8C9LX76</accession>
<evidence type="ECO:0000313" key="2">
    <source>
        <dbReference type="Proteomes" id="UP000694416"/>
    </source>
</evidence>
<proteinExistence type="predicted"/>
<dbReference type="Ensembl" id="ENSPTET00000048837.1">
    <property type="protein sequence ID" value="ENSPTEP00000035930.1"/>
    <property type="gene ID" value="ENSPTEG00000033855.1"/>
</dbReference>
<protein>
    <submittedName>
        <fullName evidence="1">Uncharacterized protein</fullName>
    </submittedName>
</protein>
<evidence type="ECO:0000313" key="1">
    <source>
        <dbReference type="Ensembl" id="ENSPTEP00000035930.1"/>
    </source>
</evidence>
<dbReference type="AlphaFoldDB" id="A0A8C9LX76"/>
<dbReference type="Proteomes" id="UP000694416">
    <property type="component" value="Unplaced"/>
</dbReference>
<name>A0A8C9LX76_9PRIM</name>
<reference evidence="1" key="1">
    <citation type="submission" date="2025-08" db="UniProtKB">
        <authorList>
            <consortium name="Ensembl"/>
        </authorList>
    </citation>
    <scope>IDENTIFICATION</scope>
</reference>
<organism evidence="1 2">
    <name type="scientific">Piliocolobus tephrosceles</name>
    <name type="common">Ugandan red Colobus</name>
    <dbReference type="NCBI Taxonomy" id="591936"/>
    <lineage>
        <taxon>Eukaryota</taxon>
        <taxon>Metazoa</taxon>
        <taxon>Chordata</taxon>
        <taxon>Craniata</taxon>
        <taxon>Vertebrata</taxon>
        <taxon>Euteleostomi</taxon>
        <taxon>Mammalia</taxon>
        <taxon>Eutheria</taxon>
        <taxon>Euarchontoglires</taxon>
        <taxon>Primates</taxon>
        <taxon>Haplorrhini</taxon>
        <taxon>Catarrhini</taxon>
        <taxon>Cercopithecidae</taxon>
        <taxon>Colobinae</taxon>
        <taxon>Piliocolobus</taxon>
    </lineage>
</organism>
<reference evidence="1" key="2">
    <citation type="submission" date="2025-09" db="UniProtKB">
        <authorList>
            <consortium name="Ensembl"/>
        </authorList>
    </citation>
    <scope>IDENTIFICATION</scope>
</reference>